<dbReference type="RefSeq" id="WP_230951779.1">
    <property type="nucleotide sequence ID" value="NZ_KQ955925.1"/>
</dbReference>
<name>A0A133KBF3_HEYCO</name>
<organism evidence="1 2">
    <name type="scientific">Heyndrickxia coagulans</name>
    <name type="common">Weizmannia coagulans</name>
    <dbReference type="NCBI Taxonomy" id="1398"/>
    <lineage>
        <taxon>Bacteria</taxon>
        <taxon>Bacillati</taxon>
        <taxon>Bacillota</taxon>
        <taxon>Bacilli</taxon>
        <taxon>Bacillales</taxon>
        <taxon>Bacillaceae</taxon>
        <taxon>Heyndrickxia</taxon>
    </lineage>
</organism>
<protein>
    <recommendedName>
        <fullName evidence="3">Transposase</fullName>
    </recommendedName>
</protein>
<evidence type="ECO:0008006" key="3">
    <source>
        <dbReference type="Google" id="ProtNLM"/>
    </source>
</evidence>
<sequence>QKADRRGKALNLSYDEAEQVLKLPNSYFERGYKKGLEEGVEKGRKELLQTIVVRMLKNGLDPQLIVEMTGLSQTEVEKIKQRLEYS</sequence>
<accession>A0A133KBF3</accession>
<comment type="caution">
    <text evidence="1">The sequence shown here is derived from an EMBL/GenBank/DDBJ whole genome shotgun (WGS) entry which is preliminary data.</text>
</comment>
<evidence type="ECO:0000313" key="1">
    <source>
        <dbReference type="EMBL" id="KWZ76906.1"/>
    </source>
</evidence>
<evidence type="ECO:0000313" key="2">
    <source>
        <dbReference type="Proteomes" id="UP000070376"/>
    </source>
</evidence>
<dbReference type="EMBL" id="LRPN01000184">
    <property type="protein sequence ID" value="KWZ76906.1"/>
    <property type="molecule type" value="Genomic_DNA"/>
</dbReference>
<feature type="non-terminal residue" evidence="1">
    <location>
        <position position="1"/>
    </location>
</feature>
<gene>
    <name evidence="1" type="ORF">HMPREF3213_03573</name>
</gene>
<reference evidence="2" key="1">
    <citation type="submission" date="2016-01" db="EMBL/GenBank/DDBJ databases">
        <authorList>
            <person name="Mitreva M."/>
            <person name="Pepin K.H."/>
            <person name="Mihindukulasuriya K.A."/>
            <person name="Fulton R."/>
            <person name="Fronick C."/>
            <person name="O'Laughlin M."/>
            <person name="Miner T."/>
            <person name="Herter B."/>
            <person name="Rosa B.A."/>
            <person name="Cordes M."/>
            <person name="Tomlinson C."/>
            <person name="Wollam A."/>
            <person name="Palsikar V.B."/>
            <person name="Mardis E.R."/>
            <person name="Wilson R.K."/>
        </authorList>
    </citation>
    <scope>NUCLEOTIDE SEQUENCE [LARGE SCALE GENOMIC DNA]</scope>
    <source>
        <strain evidence="2">GED7749B</strain>
    </source>
</reference>
<dbReference type="Proteomes" id="UP000070376">
    <property type="component" value="Unassembled WGS sequence"/>
</dbReference>
<dbReference type="PATRIC" id="fig|1398.22.peg.3580"/>
<proteinExistence type="predicted"/>
<dbReference type="AlphaFoldDB" id="A0A133KBF3"/>